<sequence>MTAQPDHPADRTGFTPPMGTLAELRETLSTWGFPGDRHQFEKELDALGLDDLTALRELAQAYRNRVRLRYDPQGMAALARSTDDVEAELRRKLAEAGSR</sequence>
<accession>A0A4Z1CTS5</accession>
<evidence type="ECO:0000313" key="1">
    <source>
        <dbReference type="EMBL" id="TGN72257.1"/>
    </source>
</evidence>
<dbReference type="EMBL" id="SRRT01000013">
    <property type="protein sequence ID" value="TGN72257.1"/>
    <property type="molecule type" value="Genomic_DNA"/>
</dbReference>
<proteinExistence type="predicted"/>
<keyword evidence="2" id="KW-1185">Reference proteome</keyword>
<comment type="caution">
    <text evidence="1">The sequence shown here is derived from an EMBL/GenBank/DDBJ whole genome shotgun (WGS) entry which is preliminary data.</text>
</comment>
<dbReference type="AlphaFoldDB" id="A0A4Z1CTS5"/>
<dbReference type="Proteomes" id="UP000298159">
    <property type="component" value="Unassembled WGS sequence"/>
</dbReference>
<name>A0A4Z1CTS5_9ACTN</name>
<reference evidence="1 2" key="1">
    <citation type="submission" date="2019-04" db="EMBL/GenBank/DDBJ databases">
        <title>Streptomyces sp. nov. Bv016 isolated from bark of Buahinia variegata.</title>
        <authorList>
            <person name="Kanchanasin P."/>
            <person name="Tanasupawat S."/>
            <person name="Yuki M."/>
            <person name="Kudo T."/>
        </authorList>
    </citation>
    <scope>NUCLEOTIDE SEQUENCE [LARGE SCALE GENOMIC DNA]</scope>
    <source>
        <strain evidence="1 2">Bv016</strain>
    </source>
</reference>
<evidence type="ECO:0000313" key="2">
    <source>
        <dbReference type="Proteomes" id="UP000298159"/>
    </source>
</evidence>
<dbReference type="RefSeq" id="WP_135788903.1">
    <property type="nucleotide sequence ID" value="NZ_SRRT01000013.1"/>
</dbReference>
<gene>
    <name evidence="1" type="ORF">E5083_30450</name>
</gene>
<protein>
    <submittedName>
        <fullName evidence="1">Uncharacterized protein</fullName>
    </submittedName>
</protein>
<organism evidence="1 2">
    <name type="scientific">Streptomyces bauhiniae</name>
    <dbReference type="NCBI Taxonomy" id="2340725"/>
    <lineage>
        <taxon>Bacteria</taxon>
        <taxon>Bacillati</taxon>
        <taxon>Actinomycetota</taxon>
        <taxon>Actinomycetes</taxon>
        <taxon>Kitasatosporales</taxon>
        <taxon>Streptomycetaceae</taxon>
        <taxon>Streptomyces</taxon>
    </lineage>
</organism>
<dbReference type="GeneID" id="95451894"/>